<dbReference type="AlphaFoldDB" id="A0AAN4UUW0"/>
<dbReference type="Pfam" id="PF00174">
    <property type="entry name" value="Oxidored_molyb"/>
    <property type="match status" value="1"/>
</dbReference>
<comment type="caution">
    <text evidence="2">The sequence shown here is derived from an EMBL/GenBank/DDBJ whole genome shotgun (WGS) entry which is preliminary data.</text>
</comment>
<dbReference type="SUPFAM" id="SSF56524">
    <property type="entry name" value="Oxidoreductase molybdopterin-binding domain"/>
    <property type="match status" value="1"/>
</dbReference>
<evidence type="ECO:0000259" key="1">
    <source>
        <dbReference type="Pfam" id="PF00174"/>
    </source>
</evidence>
<reference evidence="2" key="1">
    <citation type="journal article" date="2014" name="Int. J. Syst. Evol. Microbiol.">
        <title>Complete genome sequence of Corynebacterium casei LMG S-19264T (=DSM 44701T), isolated from a smear-ripened cheese.</title>
        <authorList>
            <consortium name="US DOE Joint Genome Institute (JGI-PGF)"/>
            <person name="Walter F."/>
            <person name="Albersmeier A."/>
            <person name="Kalinowski J."/>
            <person name="Ruckert C."/>
        </authorList>
    </citation>
    <scope>NUCLEOTIDE SEQUENCE</scope>
    <source>
        <strain evidence="2">CGMCC 1.10859</strain>
    </source>
</reference>
<dbReference type="Proteomes" id="UP000634647">
    <property type="component" value="Unassembled WGS sequence"/>
</dbReference>
<evidence type="ECO:0000313" key="3">
    <source>
        <dbReference type="Proteomes" id="UP000634647"/>
    </source>
</evidence>
<dbReference type="EMBL" id="BNAB01000025">
    <property type="protein sequence ID" value="GHE05540.1"/>
    <property type="molecule type" value="Genomic_DNA"/>
</dbReference>
<name>A0AAN4UUW0_9RHOB</name>
<accession>A0AAN4UUW0</accession>
<gene>
    <name evidence="2" type="ORF">GCM10008024_36790</name>
</gene>
<dbReference type="Gene3D" id="3.90.420.10">
    <property type="entry name" value="Oxidoreductase, molybdopterin-binding domain"/>
    <property type="match status" value="1"/>
</dbReference>
<dbReference type="InterPro" id="IPR000572">
    <property type="entry name" value="OxRdtase_Mopterin-bd_dom"/>
</dbReference>
<proteinExistence type="predicted"/>
<organism evidence="2 3">
    <name type="scientific">Allgaiera indica</name>
    <dbReference type="NCBI Taxonomy" id="765699"/>
    <lineage>
        <taxon>Bacteria</taxon>
        <taxon>Pseudomonadati</taxon>
        <taxon>Pseudomonadota</taxon>
        <taxon>Alphaproteobacteria</taxon>
        <taxon>Rhodobacterales</taxon>
        <taxon>Paracoccaceae</taxon>
        <taxon>Allgaiera</taxon>
    </lineage>
</organism>
<feature type="domain" description="Oxidoreductase molybdopterin-binding" evidence="1">
    <location>
        <begin position="39"/>
        <end position="112"/>
    </location>
</feature>
<dbReference type="InterPro" id="IPR036374">
    <property type="entry name" value="OxRdtase_Mopterin-bd_sf"/>
</dbReference>
<protein>
    <submittedName>
        <fullName evidence="2">Oxidoreductase</fullName>
    </submittedName>
</protein>
<reference evidence="2" key="2">
    <citation type="submission" date="2023-06" db="EMBL/GenBank/DDBJ databases">
        <authorList>
            <person name="Sun Q."/>
            <person name="Zhou Y."/>
        </authorList>
    </citation>
    <scope>NUCLEOTIDE SEQUENCE</scope>
    <source>
        <strain evidence="2">CGMCC 1.10859</strain>
    </source>
</reference>
<evidence type="ECO:0000313" key="2">
    <source>
        <dbReference type="EMBL" id="GHE05540.1"/>
    </source>
</evidence>
<sequence>MLLTVKRAIPGQGTPSVKRFDMAMLQALPHRSFTTTTIWTKGPQRFEGVLLRDLMRALGAPPGAMLLAHAQNAYSARIPLSSATDPGPIIAYLRNGKPMSLREKGPLWLVFPYDADRRWQTEVVYSRSIWQLDQITIAPGPAAD</sequence>